<evidence type="ECO:0000313" key="3">
    <source>
        <dbReference type="EMBL" id="TCS35782.1"/>
    </source>
</evidence>
<dbReference type="NCBIfam" id="NF038127">
    <property type="entry name" value="FDP_fam"/>
    <property type="match status" value="1"/>
</dbReference>
<reference evidence="3 4" key="1">
    <citation type="submission" date="2019-03" db="EMBL/GenBank/DDBJ databases">
        <title>Genomic Encyclopedia of Type Strains, Phase IV (KMG-IV): sequencing the most valuable type-strain genomes for metagenomic binning, comparative biology and taxonomic classification.</title>
        <authorList>
            <person name="Goeker M."/>
        </authorList>
    </citation>
    <scope>NUCLEOTIDE SEQUENCE [LARGE SCALE GENOMIC DNA]</scope>
    <source>
        <strain evidence="3 4">DSM 7445</strain>
    </source>
</reference>
<evidence type="ECO:0000256" key="1">
    <source>
        <dbReference type="SAM" id="SignalP"/>
    </source>
</evidence>
<dbReference type="AlphaFoldDB" id="A0A4R3HS13"/>
<gene>
    <name evidence="3" type="ORF">EDC30_10981</name>
</gene>
<dbReference type="Proteomes" id="UP000295382">
    <property type="component" value="Unassembled WGS sequence"/>
</dbReference>
<feature type="domain" description="Ice-binding protein C-terminal" evidence="2">
    <location>
        <begin position="146"/>
        <end position="168"/>
    </location>
</feature>
<feature type="chain" id="PRO_5020269634" evidence="1">
    <location>
        <begin position="29"/>
        <end position="172"/>
    </location>
</feature>
<dbReference type="RefSeq" id="WP_132259462.1">
    <property type="nucleotide sequence ID" value="NZ_SLZQ01000009.1"/>
</dbReference>
<accession>A0A4R3HS13</accession>
<organism evidence="3 4">
    <name type="scientific">Paucimonas lemoignei</name>
    <name type="common">Pseudomonas lemoignei</name>
    <dbReference type="NCBI Taxonomy" id="29443"/>
    <lineage>
        <taxon>Bacteria</taxon>
        <taxon>Pseudomonadati</taxon>
        <taxon>Pseudomonadota</taxon>
        <taxon>Betaproteobacteria</taxon>
        <taxon>Burkholderiales</taxon>
        <taxon>Burkholderiaceae</taxon>
        <taxon>Paucimonas</taxon>
    </lineage>
</organism>
<name>A0A4R3HS13_PAULE</name>
<evidence type="ECO:0000259" key="2">
    <source>
        <dbReference type="Pfam" id="PF07589"/>
    </source>
</evidence>
<evidence type="ECO:0000313" key="4">
    <source>
        <dbReference type="Proteomes" id="UP000295382"/>
    </source>
</evidence>
<keyword evidence="1" id="KW-0732">Signal</keyword>
<comment type="caution">
    <text evidence="3">The sequence shown here is derived from an EMBL/GenBank/DDBJ whole genome shotgun (WGS) entry which is preliminary data.</text>
</comment>
<dbReference type="EMBL" id="SLZQ01000009">
    <property type="protein sequence ID" value="TCS35782.1"/>
    <property type="molecule type" value="Genomic_DNA"/>
</dbReference>
<feature type="signal peptide" evidence="1">
    <location>
        <begin position="1"/>
        <end position="28"/>
    </location>
</feature>
<sequence>MTSFRPYKFIQTLAASIFLSFCALSAQATVISTSGTLPDTPLGAANTFTFQVTSAGLTSLFLEGNSDPYLILFSGNNTFDAATYIDQNDDSNGTLNSFLNVLLDIGEYTAYITTHGTTWSGNAFSVSHDHTPMSYTLTINGAVASAVPEPATLALLGLGLLGVGAARRKVRK</sequence>
<dbReference type="NCBIfam" id="TIGR02595">
    <property type="entry name" value="PEP_CTERM"/>
    <property type="match status" value="1"/>
</dbReference>
<keyword evidence="4" id="KW-1185">Reference proteome</keyword>
<protein>
    <submittedName>
        <fullName evidence="3">Putative secreted protein with PEP-CTERM sorting signal</fullName>
    </submittedName>
</protein>
<proteinExistence type="predicted"/>
<dbReference type="Pfam" id="PF07589">
    <property type="entry name" value="PEP-CTERM"/>
    <property type="match status" value="1"/>
</dbReference>
<dbReference type="InterPro" id="IPR013424">
    <property type="entry name" value="Ice-binding_C"/>
</dbReference>